<keyword evidence="1" id="KW-0175">Coiled coil</keyword>
<feature type="coiled-coil region" evidence="1">
    <location>
        <begin position="234"/>
        <end position="264"/>
    </location>
</feature>
<name>A0A6L2NI45_TANCI</name>
<feature type="domain" description="Tf2-1-like SH3-like" evidence="4">
    <location>
        <begin position="40"/>
        <end position="73"/>
    </location>
</feature>
<dbReference type="Pfam" id="PF24626">
    <property type="entry name" value="SH3_Tf2-1"/>
    <property type="match status" value="1"/>
</dbReference>
<organism evidence="5">
    <name type="scientific">Tanacetum cinerariifolium</name>
    <name type="common">Dalmatian daisy</name>
    <name type="synonym">Chrysanthemum cinerariifolium</name>
    <dbReference type="NCBI Taxonomy" id="118510"/>
    <lineage>
        <taxon>Eukaryota</taxon>
        <taxon>Viridiplantae</taxon>
        <taxon>Streptophyta</taxon>
        <taxon>Embryophyta</taxon>
        <taxon>Tracheophyta</taxon>
        <taxon>Spermatophyta</taxon>
        <taxon>Magnoliopsida</taxon>
        <taxon>eudicotyledons</taxon>
        <taxon>Gunneridae</taxon>
        <taxon>Pentapetalae</taxon>
        <taxon>asterids</taxon>
        <taxon>campanulids</taxon>
        <taxon>Asterales</taxon>
        <taxon>Asteraceae</taxon>
        <taxon>Asteroideae</taxon>
        <taxon>Anthemideae</taxon>
        <taxon>Anthemidinae</taxon>
        <taxon>Tanacetum</taxon>
    </lineage>
</organism>
<feature type="domain" description="Retrotransposon gag" evidence="3">
    <location>
        <begin position="428"/>
        <end position="526"/>
    </location>
</feature>
<feature type="region of interest" description="Disordered" evidence="2">
    <location>
        <begin position="296"/>
        <end position="334"/>
    </location>
</feature>
<feature type="compositionally biased region" description="Low complexity" evidence="2">
    <location>
        <begin position="308"/>
        <end position="327"/>
    </location>
</feature>
<evidence type="ECO:0000256" key="1">
    <source>
        <dbReference type="SAM" id="Coils"/>
    </source>
</evidence>
<keyword evidence="5" id="KW-0548">Nucleotidyltransferase</keyword>
<sequence>MNFVTKLPKTSNGHDTIWVIVDRLTKSAHFILTRETDSMETLTRIGLIAYKLELPEELSNVHSTFHISNLKKCLSDESLVIPMKELQLDDKLKFVEELVKVMDREVKQHKQSDPSEDQLVPIAFSPFFNDPYMKVMQADYATNELPIPPPPAPISPPPSLVLSPQFDPQNFFLPEEILPPQKQTCFLSHSSVDFAAPPQIFKIGESSHKTPLEQHEEHIETILNHVDKLPLDHIKEMEDKIKGLGNDRTELEEARTQIAGLQKKITMDLLPPGLLEPLYPSFMNVVHNQDIEHMIPSTSPRDTETLIGSHMPLSPSSSVGSSSPNGSQRTSTSAVPAMTQAAIRQLVADSVATALKAQAANMANADNTNRNTEPREAHVARKCSYKEFMSYQPFNFKGTKGAIGLIRWFERTESVFSRSNCTKDCKVKFATGTLTEEALSWWNSFVQPIGMEEAYKITWSEFKKLSIKKYCPRTEVKKMEDDFYNLTVKGNDLKTFMRRFQELAVLCPTMVPNSKKMMEVFIRGLPRSIKGMLPL</sequence>
<gene>
    <name evidence="5" type="ORF">Tci_057919</name>
</gene>
<evidence type="ECO:0000313" key="5">
    <source>
        <dbReference type="EMBL" id="GEU85941.1"/>
    </source>
</evidence>
<dbReference type="InterPro" id="IPR056924">
    <property type="entry name" value="SH3_Tf2-1"/>
</dbReference>
<proteinExistence type="predicted"/>
<dbReference type="GO" id="GO:0003964">
    <property type="term" value="F:RNA-directed DNA polymerase activity"/>
    <property type="evidence" value="ECO:0007669"/>
    <property type="project" value="UniProtKB-KW"/>
</dbReference>
<dbReference type="PANTHER" id="PTHR46148">
    <property type="entry name" value="CHROMO DOMAIN-CONTAINING PROTEIN"/>
    <property type="match status" value="1"/>
</dbReference>
<dbReference type="AlphaFoldDB" id="A0A6L2NI45"/>
<keyword evidence="5" id="KW-0808">Transferase</keyword>
<comment type="caution">
    <text evidence="5">The sequence shown here is derived from an EMBL/GenBank/DDBJ whole genome shotgun (WGS) entry which is preliminary data.</text>
</comment>
<evidence type="ECO:0000259" key="4">
    <source>
        <dbReference type="Pfam" id="PF24626"/>
    </source>
</evidence>
<keyword evidence="5" id="KW-0695">RNA-directed DNA polymerase</keyword>
<evidence type="ECO:0000256" key="2">
    <source>
        <dbReference type="SAM" id="MobiDB-lite"/>
    </source>
</evidence>
<evidence type="ECO:0000259" key="3">
    <source>
        <dbReference type="Pfam" id="PF03732"/>
    </source>
</evidence>
<dbReference type="Pfam" id="PF03732">
    <property type="entry name" value="Retrotrans_gag"/>
    <property type="match status" value="1"/>
</dbReference>
<dbReference type="InterPro" id="IPR005162">
    <property type="entry name" value="Retrotrans_gag_dom"/>
</dbReference>
<accession>A0A6L2NI45</accession>
<dbReference type="EMBL" id="BKCJ010009213">
    <property type="protein sequence ID" value="GEU85941.1"/>
    <property type="molecule type" value="Genomic_DNA"/>
</dbReference>
<dbReference type="PANTHER" id="PTHR46148:SF59">
    <property type="entry name" value="NUCLEOTIDYLTRANSFERASE, RIBONUCLEASE H"/>
    <property type="match status" value="1"/>
</dbReference>
<protein>
    <submittedName>
        <fullName evidence="5">Reverse transcriptase domain-containing protein</fullName>
    </submittedName>
</protein>
<reference evidence="5" key="1">
    <citation type="journal article" date="2019" name="Sci. Rep.">
        <title>Draft genome of Tanacetum cinerariifolium, the natural source of mosquito coil.</title>
        <authorList>
            <person name="Yamashiro T."/>
            <person name="Shiraishi A."/>
            <person name="Satake H."/>
            <person name="Nakayama K."/>
        </authorList>
    </citation>
    <scope>NUCLEOTIDE SEQUENCE</scope>
</reference>